<comment type="similarity">
    <text evidence="1">Belongs to the RutC family.</text>
</comment>
<organism evidence="2 3">
    <name type="scientific">Kitasatospora nipponensis</name>
    <dbReference type="NCBI Taxonomy" id="258049"/>
    <lineage>
        <taxon>Bacteria</taxon>
        <taxon>Bacillati</taxon>
        <taxon>Actinomycetota</taxon>
        <taxon>Actinomycetes</taxon>
        <taxon>Kitasatosporales</taxon>
        <taxon>Streptomycetaceae</taxon>
        <taxon>Kitasatospora</taxon>
    </lineage>
</organism>
<comment type="caution">
    <text evidence="2">The sequence shown here is derived from an EMBL/GenBank/DDBJ whole genome shotgun (WGS) entry which is preliminary data.</text>
</comment>
<sequence>MSDNVHVLAPAGLAPGRGYSHVAWGTGRLIAVSGQLAMDEQGRPVGLGDPAAQARQVFENLRRCLAEAGATFADVVKLTLYVTDVAQLPAVREARDAVIDTARPPASSAVVVAGLISPDYLLEVDALAVVP</sequence>
<protein>
    <submittedName>
        <fullName evidence="2">RidA family protein</fullName>
    </submittedName>
</protein>
<dbReference type="Pfam" id="PF01042">
    <property type="entry name" value="Ribonuc_L-PSP"/>
    <property type="match status" value="1"/>
</dbReference>
<name>A0ABN1W594_9ACTN</name>
<dbReference type="Gene3D" id="3.30.1330.40">
    <property type="entry name" value="RutC-like"/>
    <property type="match status" value="1"/>
</dbReference>
<dbReference type="InterPro" id="IPR006175">
    <property type="entry name" value="YjgF/YER057c/UK114"/>
</dbReference>
<dbReference type="CDD" id="cd00448">
    <property type="entry name" value="YjgF_YER057c_UK114_family"/>
    <property type="match status" value="1"/>
</dbReference>
<dbReference type="InterPro" id="IPR035959">
    <property type="entry name" value="RutC-like_sf"/>
</dbReference>
<reference evidence="2 3" key="1">
    <citation type="journal article" date="2019" name="Int. J. Syst. Evol. Microbiol.">
        <title>The Global Catalogue of Microorganisms (GCM) 10K type strain sequencing project: providing services to taxonomists for standard genome sequencing and annotation.</title>
        <authorList>
            <consortium name="The Broad Institute Genomics Platform"/>
            <consortium name="The Broad Institute Genome Sequencing Center for Infectious Disease"/>
            <person name="Wu L."/>
            <person name="Ma J."/>
        </authorList>
    </citation>
    <scope>NUCLEOTIDE SEQUENCE [LARGE SCALE GENOMIC DNA]</scope>
    <source>
        <strain evidence="2 3">JCM 13004</strain>
    </source>
</reference>
<dbReference type="PANTHER" id="PTHR11803:SF58">
    <property type="entry name" value="PROTEIN HMF1-RELATED"/>
    <property type="match status" value="1"/>
</dbReference>
<gene>
    <name evidence="2" type="ORF">GCM10009665_28080</name>
</gene>
<accession>A0ABN1W594</accession>
<dbReference type="SUPFAM" id="SSF55298">
    <property type="entry name" value="YjgF-like"/>
    <property type="match status" value="1"/>
</dbReference>
<dbReference type="EMBL" id="BAAALF010000039">
    <property type="protein sequence ID" value="GAA1236307.1"/>
    <property type="molecule type" value="Genomic_DNA"/>
</dbReference>
<dbReference type="Proteomes" id="UP001500037">
    <property type="component" value="Unassembled WGS sequence"/>
</dbReference>
<evidence type="ECO:0000313" key="3">
    <source>
        <dbReference type="Proteomes" id="UP001500037"/>
    </source>
</evidence>
<evidence type="ECO:0000313" key="2">
    <source>
        <dbReference type="EMBL" id="GAA1236307.1"/>
    </source>
</evidence>
<evidence type="ECO:0000256" key="1">
    <source>
        <dbReference type="ARBA" id="ARBA00010552"/>
    </source>
</evidence>
<proteinExistence type="inferred from homology"/>
<dbReference type="RefSeq" id="WP_344441825.1">
    <property type="nucleotide sequence ID" value="NZ_BAAALF010000039.1"/>
</dbReference>
<dbReference type="PANTHER" id="PTHR11803">
    <property type="entry name" value="2-IMINOBUTANOATE/2-IMINOPROPANOATE DEAMINASE RIDA"/>
    <property type="match status" value="1"/>
</dbReference>
<keyword evidence="3" id="KW-1185">Reference proteome</keyword>